<feature type="compositionally biased region" description="Polar residues" evidence="4">
    <location>
        <begin position="48"/>
        <end position="61"/>
    </location>
</feature>
<dbReference type="InterPro" id="IPR001911">
    <property type="entry name" value="Ribosomal_bS21"/>
</dbReference>
<evidence type="ECO:0000313" key="6">
    <source>
        <dbReference type="Proteomes" id="UP000298138"/>
    </source>
</evidence>
<dbReference type="STRING" id="341454.A0A4V3SJ95"/>
<keyword evidence="2" id="KW-0689">Ribosomal protein</keyword>
<evidence type="ECO:0000256" key="3">
    <source>
        <dbReference type="ARBA" id="ARBA00023274"/>
    </source>
</evidence>
<evidence type="ECO:0000256" key="1">
    <source>
        <dbReference type="ARBA" id="ARBA00006640"/>
    </source>
</evidence>
<dbReference type="GO" id="GO:0003735">
    <property type="term" value="F:structural constituent of ribosome"/>
    <property type="evidence" value="ECO:0007669"/>
    <property type="project" value="InterPro"/>
</dbReference>
<dbReference type="GO" id="GO:0070124">
    <property type="term" value="P:mitochondrial translational initiation"/>
    <property type="evidence" value="ECO:0007669"/>
    <property type="project" value="TreeGrafter"/>
</dbReference>
<dbReference type="Pfam" id="PF01165">
    <property type="entry name" value="Ribosomal_S21"/>
    <property type="match status" value="1"/>
</dbReference>
<name>A0A4V3SJ95_9PEZI</name>
<keyword evidence="6" id="KW-1185">Reference proteome</keyword>
<evidence type="ECO:0000313" key="5">
    <source>
        <dbReference type="EMBL" id="TGZ83145.1"/>
    </source>
</evidence>
<keyword evidence="3" id="KW-0687">Ribonucleoprotein</keyword>
<protein>
    <recommendedName>
        <fullName evidence="7">Ribosomal protein S21</fullName>
    </recommendedName>
</protein>
<dbReference type="OrthoDB" id="2501249at2759"/>
<sequence>MAVPRRAAMTLTRRPLLVPSTPSLLRTFTTTPRRLNTQRDKLNAVKNIFSTPQRTPQSSGPRRSPLGSLGALGSQISAAPSMAPVPHIEQKLPKMGPSAGRSIMVTQGLPQAFMKLNYVLRENNVKGMVKAAKEHERPGLKRKRLKRQRWRARFKEGFKRMVQTALKMKKMGM</sequence>
<evidence type="ECO:0008006" key="7">
    <source>
        <dbReference type="Google" id="ProtNLM"/>
    </source>
</evidence>
<feature type="region of interest" description="Disordered" evidence="4">
    <location>
        <begin position="48"/>
        <end position="72"/>
    </location>
</feature>
<evidence type="ECO:0000256" key="4">
    <source>
        <dbReference type="SAM" id="MobiDB-lite"/>
    </source>
</evidence>
<dbReference type="Proteomes" id="UP000298138">
    <property type="component" value="Unassembled WGS sequence"/>
</dbReference>
<dbReference type="PANTHER" id="PTHR41237">
    <property type="entry name" value="37S RIBOSOMAL PROTEIN MRP21, MITOCHONDRIAL"/>
    <property type="match status" value="1"/>
</dbReference>
<accession>A0A4V3SJ95</accession>
<dbReference type="AlphaFoldDB" id="A0A4V3SJ95"/>
<reference evidence="5 6" key="1">
    <citation type="submission" date="2019-04" db="EMBL/GenBank/DDBJ databases">
        <title>Comparative genomics and transcriptomics to analyze fruiting body development in filamentous ascomycetes.</title>
        <authorList>
            <consortium name="DOE Joint Genome Institute"/>
            <person name="Lutkenhaus R."/>
            <person name="Traeger S."/>
            <person name="Breuer J."/>
            <person name="Kuo A."/>
            <person name="Lipzen A."/>
            <person name="Pangilinan J."/>
            <person name="Dilworth D."/>
            <person name="Sandor L."/>
            <person name="Poggeler S."/>
            <person name="Barry K."/>
            <person name="Grigoriev I.V."/>
            <person name="Nowrousian M."/>
        </authorList>
    </citation>
    <scope>NUCLEOTIDE SEQUENCE [LARGE SCALE GENOMIC DNA]</scope>
    <source>
        <strain evidence="5 6">CBS 389.68</strain>
    </source>
</reference>
<dbReference type="EMBL" id="ML220114">
    <property type="protein sequence ID" value="TGZ83145.1"/>
    <property type="molecule type" value="Genomic_DNA"/>
</dbReference>
<dbReference type="GO" id="GO:0005763">
    <property type="term" value="C:mitochondrial small ribosomal subunit"/>
    <property type="evidence" value="ECO:0007669"/>
    <property type="project" value="TreeGrafter"/>
</dbReference>
<dbReference type="PANTHER" id="PTHR41237:SF1">
    <property type="entry name" value="SMALL RIBOSOMAL SUBUNIT PROTEIN BS21M"/>
    <property type="match status" value="1"/>
</dbReference>
<dbReference type="InParanoid" id="A0A4V3SJ95"/>
<dbReference type="InterPro" id="IPR052837">
    <property type="entry name" value="Mitoribosomal_bS21"/>
</dbReference>
<gene>
    <name evidence="5" type="ORF">EX30DRAFT_394378</name>
</gene>
<comment type="similarity">
    <text evidence="1">Belongs to the bacterial ribosomal protein bS21 family.</text>
</comment>
<proteinExistence type="inferred from homology"/>
<organism evidence="5 6">
    <name type="scientific">Ascodesmis nigricans</name>
    <dbReference type="NCBI Taxonomy" id="341454"/>
    <lineage>
        <taxon>Eukaryota</taxon>
        <taxon>Fungi</taxon>
        <taxon>Dikarya</taxon>
        <taxon>Ascomycota</taxon>
        <taxon>Pezizomycotina</taxon>
        <taxon>Pezizomycetes</taxon>
        <taxon>Pezizales</taxon>
        <taxon>Ascodesmidaceae</taxon>
        <taxon>Ascodesmis</taxon>
    </lineage>
</organism>
<evidence type="ECO:0000256" key="2">
    <source>
        <dbReference type="ARBA" id="ARBA00022980"/>
    </source>
</evidence>